<name>A0A848D8L2_9EURY</name>
<sequence length="51" mass="6153">MNRFIELYGEEENEGTSSVSIEDEKEKLFDLEKYPRMIMKAKTTRYKIVFD</sequence>
<dbReference type="AlphaFoldDB" id="A0A848D8L2"/>
<comment type="caution">
    <text evidence="1">The sequence shown here is derived from an EMBL/GenBank/DDBJ whole genome shotgun (WGS) entry which is preliminary data.</text>
</comment>
<dbReference type="EMBL" id="WNEG01000032">
    <property type="protein sequence ID" value="NMG82916.1"/>
    <property type="molecule type" value="Genomic_DNA"/>
</dbReference>
<dbReference type="Proteomes" id="UP000606580">
    <property type="component" value="Unassembled WGS sequence"/>
</dbReference>
<accession>A0A848D8L2</accession>
<proteinExistence type="predicted"/>
<gene>
    <name evidence="1" type="ORF">GIS02_01765</name>
</gene>
<evidence type="ECO:0000313" key="2">
    <source>
        <dbReference type="Proteomes" id="UP000606580"/>
    </source>
</evidence>
<protein>
    <submittedName>
        <fullName evidence="1">Uncharacterized protein</fullName>
    </submittedName>
</protein>
<reference evidence="1" key="1">
    <citation type="journal article" date="2020" name="MBio">
        <title>'Candidatus Ethanoperedens,' a Thermophilic Genus of Archaea Mediating the Anaerobic Oxidation of Ethane.</title>
        <authorList>
            <person name="Hahn C.J."/>
            <person name="Laso-Perez R."/>
            <person name="Vulcano F."/>
            <person name="Vaziourakis K.M."/>
            <person name="Stokke R."/>
            <person name="Steen I.H."/>
            <person name="Teske A."/>
            <person name="Boetius A."/>
            <person name="Liebeke M."/>
            <person name="Amann R."/>
            <person name="Knittel K."/>
            <person name="Wegener G."/>
        </authorList>
    </citation>
    <scope>NUCLEOTIDE SEQUENCE</scope>
    <source>
        <strain evidence="1">GoM-Arc1-LC-WB58</strain>
    </source>
</reference>
<evidence type="ECO:0000313" key="1">
    <source>
        <dbReference type="EMBL" id="NMG82916.1"/>
    </source>
</evidence>
<organism evidence="1 2">
    <name type="scientific">Candidatus Ethanoperedens thermophilum</name>
    <dbReference type="NCBI Taxonomy" id="2766897"/>
    <lineage>
        <taxon>Archaea</taxon>
        <taxon>Methanobacteriati</taxon>
        <taxon>Methanobacteriota</taxon>
        <taxon>Stenosarchaea group</taxon>
        <taxon>Methanomicrobia</taxon>
        <taxon>Methanosarcinales</taxon>
        <taxon>Methanosarcinales incertae sedis</taxon>
        <taxon>GOM Arc I cluster</taxon>
        <taxon>Candidatus Ethanoperedens</taxon>
    </lineage>
</organism>